<dbReference type="InterPro" id="IPR007174">
    <property type="entry name" value="Las1"/>
</dbReference>
<dbReference type="Proteomes" id="UP001497382">
    <property type="component" value="Unassembled WGS sequence"/>
</dbReference>
<sequence length="254" mass="29392">MYTLRTFLHKKLNVTAILHNDYNAPAAMFVYIETSPNRRGRRISQLFPISLDEELKEVYKNIFSKNYPEKQIALEQICVWRTRCYPALPTAVEATDLLTRAMVQDMIHQAEKGNISKKDITMMYCTAIVRFVNLTLEHFQTGLIKRSLNSLAIEAKMPQYLVDVRNEATHTFCPSLDILRTAAESSLAYLEETFWKIIINNCQPMMNQSSDSFQDNNLLKRELENFRTEIESGIWHSASDNINYENIPIGKVLT</sequence>
<comment type="caution">
    <text evidence="1">The sequence shown here is derived from an EMBL/GenBank/DDBJ whole genome shotgun (WGS) entry which is preliminary data.</text>
</comment>
<keyword evidence="2" id="KW-1185">Reference proteome</keyword>
<dbReference type="Pfam" id="PF04031">
    <property type="entry name" value="Las1"/>
    <property type="match status" value="1"/>
</dbReference>
<dbReference type="AlphaFoldDB" id="A0AAV2AKW7"/>
<protein>
    <recommendedName>
        <fullName evidence="3">DUF4145 domain-containing protein</fullName>
    </recommendedName>
</protein>
<dbReference type="GO" id="GO:0004519">
    <property type="term" value="F:endonuclease activity"/>
    <property type="evidence" value="ECO:0007669"/>
    <property type="project" value="InterPro"/>
</dbReference>
<dbReference type="PANTHER" id="PTHR15002:SF0">
    <property type="entry name" value="RIBOSOMAL BIOGENESIS PROTEIN LAS1L"/>
    <property type="match status" value="1"/>
</dbReference>
<evidence type="ECO:0000313" key="1">
    <source>
        <dbReference type="EMBL" id="CAL1284510.1"/>
    </source>
</evidence>
<dbReference type="GO" id="GO:0000470">
    <property type="term" value="P:maturation of LSU-rRNA"/>
    <property type="evidence" value="ECO:0007669"/>
    <property type="project" value="TreeGrafter"/>
</dbReference>
<dbReference type="GO" id="GO:0030687">
    <property type="term" value="C:preribosome, large subunit precursor"/>
    <property type="evidence" value="ECO:0007669"/>
    <property type="project" value="TreeGrafter"/>
</dbReference>
<name>A0AAV2AKW7_9ARAC</name>
<accession>A0AAV2AKW7</accession>
<dbReference type="GO" id="GO:0090730">
    <property type="term" value="C:Las1 complex"/>
    <property type="evidence" value="ECO:0007669"/>
    <property type="project" value="InterPro"/>
</dbReference>
<proteinExistence type="predicted"/>
<dbReference type="EMBL" id="CAXIEN010000180">
    <property type="protein sequence ID" value="CAL1284510.1"/>
    <property type="molecule type" value="Genomic_DNA"/>
</dbReference>
<organism evidence="1 2">
    <name type="scientific">Larinioides sclopetarius</name>
    <dbReference type="NCBI Taxonomy" id="280406"/>
    <lineage>
        <taxon>Eukaryota</taxon>
        <taxon>Metazoa</taxon>
        <taxon>Ecdysozoa</taxon>
        <taxon>Arthropoda</taxon>
        <taxon>Chelicerata</taxon>
        <taxon>Arachnida</taxon>
        <taxon>Araneae</taxon>
        <taxon>Araneomorphae</taxon>
        <taxon>Entelegynae</taxon>
        <taxon>Araneoidea</taxon>
        <taxon>Araneidae</taxon>
        <taxon>Larinioides</taxon>
    </lineage>
</organism>
<gene>
    <name evidence="1" type="ORF">LARSCL_LOCUS13190</name>
</gene>
<dbReference type="PANTHER" id="PTHR15002">
    <property type="entry name" value="RIBOSOMAL BIOGENESIS PROTEIN LAS1L"/>
    <property type="match status" value="1"/>
</dbReference>
<evidence type="ECO:0008006" key="3">
    <source>
        <dbReference type="Google" id="ProtNLM"/>
    </source>
</evidence>
<dbReference type="GO" id="GO:0000460">
    <property type="term" value="P:maturation of 5.8S rRNA"/>
    <property type="evidence" value="ECO:0007669"/>
    <property type="project" value="TreeGrafter"/>
</dbReference>
<reference evidence="1 2" key="1">
    <citation type="submission" date="2024-04" db="EMBL/GenBank/DDBJ databases">
        <authorList>
            <person name="Rising A."/>
            <person name="Reimegard J."/>
            <person name="Sonavane S."/>
            <person name="Akerstrom W."/>
            <person name="Nylinder S."/>
            <person name="Hedman E."/>
            <person name="Kallberg Y."/>
        </authorList>
    </citation>
    <scope>NUCLEOTIDE SEQUENCE [LARGE SCALE GENOMIC DNA]</scope>
</reference>
<evidence type="ECO:0000313" key="2">
    <source>
        <dbReference type="Proteomes" id="UP001497382"/>
    </source>
</evidence>